<dbReference type="PANTHER" id="PTHR12867:SF6">
    <property type="entry name" value="N-ACETYLGLUCOSAMINYLDIPHOSPHODOLICHOL N-ACETYLGLUCOSAMINYLTRANSFERASE"/>
    <property type="match status" value="1"/>
</dbReference>
<keyword evidence="8 12" id="KW-0256">Endoplasmic reticulum</keyword>
<dbReference type="Pfam" id="PF04101">
    <property type="entry name" value="Glyco_tran_28_C"/>
    <property type="match status" value="1"/>
</dbReference>
<dbReference type="PANTHER" id="PTHR12867">
    <property type="entry name" value="GLYCOSYL TRANSFERASE-RELATED"/>
    <property type="match status" value="1"/>
</dbReference>
<evidence type="ECO:0000256" key="12">
    <source>
        <dbReference type="RuleBase" id="RU362128"/>
    </source>
</evidence>
<reference evidence="14" key="1">
    <citation type="submission" date="2022-07" db="EMBL/GenBank/DDBJ databases">
        <title>Phylogenomic reconstructions and comparative analyses of Kickxellomycotina fungi.</title>
        <authorList>
            <person name="Reynolds N.K."/>
            <person name="Stajich J.E."/>
            <person name="Barry K."/>
            <person name="Grigoriev I.V."/>
            <person name="Crous P."/>
            <person name="Smith M.E."/>
        </authorList>
    </citation>
    <scope>NUCLEOTIDE SEQUENCE</scope>
    <source>
        <strain evidence="14">RSA 567</strain>
    </source>
</reference>
<dbReference type="Proteomes" id="UP001151582">
    <property type="component" value="Unassembled WGS sequence"/>
</dbReference>
<evidence type="ECO:0000256" key="4">
    <source>
        <dbReference type="ARBA" id="ARBA00012614"/>
    </source>
</evidence>
<protein>
    <recommendedName>
        <fullName evidence="5 12">UDP-N-acetylglucosamine transferase subunit ALG13</fullName>
        <ecNumber evidence="4 12">2.4.1.141</ecNumber>
    </recommendedName>
    <alternativeName>
        <fullName evidence="10 12">Asparagine-linked glycosylation protein 13</fullName>
    </alternativeName>
</protein>
<evidence type="ECO:0000256" key="8">
    <source>
        <dbReference type="ARBA" id="ARBA00022824"/>
    </source>
</evidence>
<evidence type="ECO:0000313" key="15">
    <source>
        <dbReference type="Proteomes" id="UP001151582"/>
    </source>
</evidence>
<evidence type="ECO:0000256" key="3">
    <source>
        <dbReference type="ARBA" id="ARBA00011198"/>
    </source>
</evidence>
<gene>
    <name evidence="14" type="primary">Alg13</name>
    <name evidence="12" type="synonym">ALG13</name>
    <name evidence="14" type="ORF">H4R34_004922</name>
</gene>
<dbReference type="AlphaFoldDB" id="A0A9W8AZ73"/>
<evidence type="ECO:0000256" key="6">
    <source>
        <dbReference type="ARBA" id="ARBA00022676"/>
    </source>
</evidence>
<evidence type="ECO:0000256" key="9">
    <source>
        <dbReference type="ARBA" id="ARBA00024804"/>
    </source>
</evidence>
<keyword evidence="6 12" id="KW-0328">Glycosyltransferase</keyword>
<evidence type="ECO:0000256" key="7">
    <source>
        <dbReference type="ARBA" id="ARBA00022679"/>
    </source>
</evidence>
<dbReference type="GO" id="GO:0004577">
    <property type="term" value="F:N-acetylglucosaminyldiphosphodolichol N-acetylglucosaminyltransferase activity"/>
    <property type="evidence" value="ECO:0007669"/>
    <property type="project" value="UniProtKB-EC"/>
</dbReference>
<dbReference type="Gene3D" id="3.40.50.2000">
    <property type="entry name" value="Glycogen Phosphorylase B"/>
    <property type="match status" value="1"/>
</dbReference>
<comment type="catalytic activity">
    <reaction evidence="11">
        <text>an N-acetyl-alpha-D-glucosaminyl-diphospho-di-trans,poly-cis-dolichol + UDP-N-acetyl-alpha-D-glucosamine = an N,N'-diacetylchitobiosyl-diphospho-di-trans,poly-cis-dolichol + UDP + H(+)</text>
        <dbReference type="Rhea" id="RHEA:23380"/>
        <dbReference type="Rhea" id="RHEA-COMP:19507"/>
        <dbReference type="Rhea" id="RHEA-COMP:19510"/>
        <dbReference type="ChEBI" id="CHEBI:15378"/>
        <dbReference type="ChEBI" id="CHEBI:57269"/>
        <dbReference type="ChEBI" id="CHEBI:57705"/>
        <dbReference type="ChEBI" id="CHEBI:58223"/>
        <dbReference type="ChEBI" id="CHEBI:58427"/>
        <dbReference type="EC" id="2.4.1.141"/>
    </reaction>
</comment>
<keyword evidence="15" id="KW-1185">Reference proteome</keyword>
<evidence type="ECO:0000256" key="5">
    <source>
        <dbReference type="ARBA" id="ARBA00017468"/>
    </source>
</evidence>
<feature type="domain" description="Glycosyl transferase family 28 C-terminal" evidence="13">
    <location>
        <begin position="9"/>
        <end position="156"/>
    </location>
</feature>
<accession>A0A9W8AZ73</accession>
<dbReference type="OrthoDB" id="20273at2759"/>
<evidence type="ECO:0000259" key="13">
    <source>
        <dbReference type="Pfam" id="PF04101"/>
    </source>
</evidence>
<dbReference type="InterPro" id="IPR007235">
    <property type="entry name" value="Glyco_trans_28_C"/>
</dbReference>
<dbReference type="SUPFAM" id="SSF53756">
    <property type="entry name" value="UDP-Glycosyltransferase/glycogen phosphorylase"/>
    <property type="match status" value="1"/>
</dbReference>
<comment type="function">
    <text evidence="9 12">Involved in protein N-glycosylation. Essential for the second step of the dolichol-linked oligosaccharide pathway.</text>
</comment>
<dbReference type="GO" id="GO:0006488">
    <property type="term" value="P:dolichol-linked oligosaccharide biosynthetic process"/>
    <property type="evidence" value="ECO:0007669"/>
    <property type="project" value="InterPro"/>
</dbReference>
<evidence type="ECO:0000256" key="11">
    <source>
        <dbReference type="ARBA" id="ARBA00048184"/>
    </source>
</evidence>
<dbReference type="EC" id="2.4.1.141" evidence="4 12"/>
<evidence type="ECO:0000256" key="1">
    <source>
        <dbReference type="ARBA" id="ARBA00004240"/>
    </source>
</evidence>
<evidence type="ECO:0000256" key="10">
    <source>
        <dbReference type="ARBA" id="ARBA00032061"/>
    </source>
</evidence>
<dbReference type="InterPro" id="IPR039042">
    <property type="entry name" value="Alg13-like"/>
</dbReference>
<sequence>MPSKTPKRVLVTVGTTGFPALVSQATSPAVLHELAHQGYSELLVQYGSSQAAFDTAIGAKGIAVSGYAYKPSLASDLEAADLVISHAGSGTILECLTRAKPLVAVVNDSLMDNHQLELADALAEQGCLVSTACHQLLATLQQQRFKTLRQLQPHQSSAFATILAQELQAGG</sequence>
<dbReference type="GO" id="GO:0005783">
    <property type="term" value="C:endoplasmic reticulum"/>
    <property type="evidence" value="ECO:0007669"/>
    <property type="project" value="UniProtKB-SubCell"/>
</dbReference>
<dbReference type="EMBL" id="JANBQB010000739">
    <property type="protein sequence ID" value="KAJ1973887.1"/>
    <property type="molecule type" value="Genomic_DNA"/>
</dbReference>
<evidence type="ECO:0000313" key="14">
    <source>
        <dbReference type="EMBL" id="KAJ1973887.1"/>
    </source>
</evidence>
<name>A0A9W8AZ73_9FUNG</name>
<comment type="similarity">
    <text evidence="2 12">Belongs to the glycosyltransferase 28 family.</text>
</comment>
<comment type="caution">
    <text evidence="14">The sequence shown here is derived from an EMBL/GenBank/DDBJ whole genome shotgun (WGS) entry which is preliminary data.</text>
</comment>
<organism evidence="14 15">
    <name type="scientific">Dimargaris verticillata</name>
    <dbReference type="NCBI Taxonomy" id="2761393"/>
    <lineage>
        <taxon>Eukaryota</taxon>
        <taxon>Fungi</taxon>
        <taxon>Fungi incertae sedis</taxon>
        <taxon>Zoopagomycota</taxon>
        <taxon>Kickxellomycotina</taxon>
        <taxon>Dimargaritomycetes</taxon>
        <taxon>Dimargaritales</taxon>
        <taxon>Dimargaritaceae</taxon>
        <taxon>Dimargaris</taxon>
    </lineage>
</organism>
<comment type="subcellular location">
    <subcellularLocation>
        <location evidence="1 12">Endoplasmic reticulum</location>
    </subcellularLocation>
</comment>
<keyword evidence="7 12" id="KW-0808">Transferase</keyword>
<evidence type="ECO:0000256" key="2">
    <source>
        <dbReference type="ARBA" id="ARBA00006962"/>
    </source>
</evidence>
<comment type="subunit">
    <text evidence="3 12">Heterodimer with ALG14 to form a functional enzyme.</text>
</comment>
<proteinExistence type="inferred from homology"/>